<comment type="caution">
    <text evidence="1">The sequence shown here is derived from an EMBL/GenBank/DDBJ whole genome shotgun (WGS) entry which is preliminary data.</text>
</comment>
<dbReference type="Proteomes" id="UP001156140">
    <property type="component" value="Unassembled WGS sequence"/>
</dbReference>
<accession>A0AA41QTH2</accession>
<dbReference type="RefSeq" id="WP_281737262.1">
    <property type="nucleotide sequence ID" value="NZ_JAKETQ010000005.1"/>
</dbReference>
<dbReference type="EMBL" id="JALAZD010000005">
    <property type="protein sequence ID" value="MCI0129351.1"/>
    <property type="molecule type" value="Genomic_DNA"/>
</dbReference>
<dbReference type="AlphaFoldDB" id="A0AA41QTH2"/>
<keyword evidence="2" id="KW-1185">Reference proteome</keyword>
<sequence length="210" mass="24227">MPTKTNMPRLPWQRHPNGGFIAYPHGPEHADRFASIGAKDWTKPEGGAQYGWMVYWKDRFERHGGSPSTQQAADDATSAWWLALERTEGWTPPPPPQIDPREPLRRAARERMQAYVLGLNDDLLGFLYFAYREALSLNGRTIDGETDLDSEGYGVLSSEVNRRFGRDAYAPWVLERGRVLWGRYGRMLYRSEPGFGFERLLHVWTQVRDK</sequence>
<reference evidence="1" key="1">
    <citation type="submission" date="2022-03" db="EMBL/GenBank/DDBJ databases">
        <title>The complete genome sequence of a Methyloterrigena soli.</title>
        <authorList>
            <person name="Zi Z."/>
        </authorList>
    </citation>
    <scope>NUCLEOTIDE SEQUENCE</scope>
    <source>
        <strain evidence="1">M48</strain>
    </source>
</reference>
<name>A0AA41QTH2_9HYPH</name>
<evidence type="ECO:0000313" key="1">
    <source>
        <dbReference type="EMBL" id="MCI0129351.1"/>
    </source>
</evidence>
<proteinExistence type="predicted"/>
<gene>
    <name evidence="1" type="ORF">ML536_21155</name>
</gene>
<evidence type="ECO:0000313" key="2">
    <source>
        <dbReference type="Proteomes" id="UP001156140"/>
    </source>
</evidence>
<protein>
    <submittedName>
        <fullName evidence="1">Uncharacterized protein</fullName>
    </submittedName>
</protein>
<organism evidence="1 2">
    <name type="scientific">Paradevosia shaoguanensis</name>
    <dbReference type="NCBI Taxonomy" id="1335043"/>
    <lineage>
        <taxon>Bacteria</taxon>
        <taxon>Pseudomonadati</taxon>
        <taxon>Pseudomonadota</taxon>
        <taxon>Alphaproteobacteria</taxon>
        <taxon>Hyphomicrobiales</taxon>
        <taxon>Devosiaceae</taxon>
        <taxon>Paradevosia</taxon>
    </lineage>
</organism>